<keyword evidence="3 9" id="KW-0813">Transport</keyword>
<evidence type="ECO:0000256" key="1">
    <source>
        <dbReference type="ARBA" id="ARBA00004429"/>
    </source>
</evidence>
<feature type="transmembrane region" description="Helical" evidence="9">
    <location>
        <begin position="454"/>
        <end position="474"/>
    </location>
</feature>
<dbReference type="FunFam" id="3.30.70.1430:FF:000001">
    <property type="entry name" value="Efflux pump membrane transporter"/>
    <property type="match status" value="1"/>
</dbReference>
<dbReference type="Gene3D" id="3.30.2090.10">
    <property type="entry name" value="Multidrug efflux transporter AcrB TolC docking domain, DN and DC subdomains"/>
    <property type="match status" value="2"/>
</dbReference>
<proteinExistence type="inferred from homology"/>
<evidence type="ECO:0000256" key="6">
    <source>
        <dbReference type="ARBA" id="ARBA00022692"/>
    </source>
</evidence>
<dbReference type="Gene3D" id="1.20.1640.10">
    <property type="entry name" value="Multidrug efflux transporter AcrB transmembrane domain"/>
    <property type="match status" value="2"/>
</dbReference>
<dbReference type="HOGENOM" id="CLU_002755_1_1_5"/>
<dbReference type="Pfam" id="PF00873">
    <property type="entry name" value="ACR_tran"/>
    <property type="match status" value="1"/>
</dbReference>
<feature type="transmembrane region" description="Helical" evidence="9">
    <location>
        <begin position="560"/>
        <end position="578"/>
    </location>
</feature>
<reference evidence="11 12" key="1">
    <citation type="journal article" date="2007" name="J. Bacteriol.">
        <title>The complete genome sequence of Roseobacter denitrificans reveals a mixotrophic rather than photosynthetic metabolism.</title>
        <authorList>
            <person name="Swingley W.D."/>
            <person name="Sadekar S."/>
            <person name="Mastrian S.D."/>
            <person name="Matthies H.J."/>
            <person name="Hao J."/>
            <person name="Ramos H."/>
            <person name="Acharya C.R."/>
            <person name="Conrad A.L."/>
            <person name="Taylor H.L."/>
            <person name="Dejesa L.C."/>
            <person name="Shah M.K."/>
            <person name="O'huallachain M.E."/>
            <person name="Lince M.T."/>
            <person name="Blankenship R.E."/>
            <person name="Beatty J.T."/>
            <person name="Touchman J.W."/>
        </authorList>
    </citation>
    <scope>NUCLEOTIDE SEQUENCE [LARGE SCALE GENOMIC DNA]</scope>
    <source>
        <strain evidence="12">ATCC 33942 / OCh 114</strain>
    </source>
</reference>
<dbReference type="Gene3D" id="3.30.70.1440">
    <property type="entry name" value="Multidrug efflux transporter AcrB pore domain"/>
    <property type="match status" value="1"/>
</dbReference>
<dbReference type="InterPro" id="IPR027463">
    <property type="entry name" value="AcrB_DN_DC_subdom"/>
</dbReference>
<feature type="transmembrane region" description="Helical" evidence="9">
    <location>
        <begin position="409"/>
        <end position="433"/>
    </location>
</feature>
<organism evidence="11 12">
    <name type="scientific">Roseobacter denitrificans (strain ATCC 33942 / OCh 114)</name>
    <name type="common">Erythrobacter sp. (strain OCh 114)</name>
    <name type="synonym">Roseobacter denitrificans</name>
    <dbReference type="NCBI Taxonomy" id="375451"/>
    <lineage>
        <taxon>Bacteria</taxon>
        <taxon>Pseudomonadati</taxon>
        <taxon>Pseudomonadota</taxon>
        <taxon>Alphaproteobacteria</taxon>
        <taxon>Rhodobacterales</taxon>
        <taxon>Roseobacteraceae</taxon>
        <taxon>Roseobacter</taxon>
    </lineage>
</organism>
<feature type="transmembrane region" description="Helical" evidence="9">
    <location>
        <begin position="896"/>
        <end position="915"/>
    </location>
</feature>
<keyword evidence="5 9" id="KW-0997">Cell inner membrane</keyword>
<dbReference type="EMBL" id="CP000362">
    <property type="protein sequence ID" value="ABG31214.1"/>
    <property type="molecule type" value="Genomic_DNA"/>
</dbReference>
<dbReference type="GO" id="GO:0015562">
    <property type="term" value="F:efflux transmembrane transporter activity"/>
    <property type="evidence" value="ECO:0007669"/>
    <property type="project" value="InterPro"/>
</dbReference>
<evidence type="ECO:0000256" key="7">
    <source>
        <dbReference type="ARBA" id="ARBA00022989"/>
    </source>
</evidence>
<keyword evidence="12" id="KW-1185">Reference proteome</keyword>
<dbReference type="Proteomes" id="UP000007029">
    <property type="component" value="Chromosome"/>
</dbReference>
<evidence type="ECO:0000313" key="11">
    <source>
        <dbReference type="EMBL" id="ABG31214.1"/>
    </source>
</evidence>
<keyword evidence="7 9" id="KW-1133">Transmembrane helix</keyword>
<dbReference type="NCBIfam" id="NF000282">
    <property type="entry name" value="RND_permease_1"/>
    <property type="match status" value="1"/>
</dbReference>
<dbReference type="SUPFAM" id="SSF82866">
    <property type="entry name" value="Multidrug efflux transporter AcrB transmembrane domain"/>
    <property type="match status" value="2"/>
</dbReference>
<feature type="domain" description="SSD" evidence="10">
    <location>
        <begin position="382"/>
        <end position="511"/>
    </location>
</feature>
<name>Q169X9_ROSDO</name>
<dbReference type="InterPro" id="IPR004764">
    <property type="entry name" value="MdtF-like"/>
</dbReference>
<feature type="transmembrane region" description="Helical" evidence="9">
    <location>
        <begin position="948"/>
        <end position="969"/>
    </location>
</feature>
<feature type="transmembrane region" description="Helical" evidence="9">
    <location>
        <begin position="1029"/>
        <end position="1052"/>
    </location>
</feature>
<comment type="similarity">
    <text evidence="2 9">Belongs to the resistance-nodulation-cell division (RND) (TC 2.A.6) family.</text>
</comment>
<keyword evidence="4" id="KW-1003">Cell membrane</keyword>
<dbReference type="PROSITE" id="PS50156">
    <property type="entry name" value="SSD"/>
    <property type="match status" value="1"/>
</dbReference>
<feature type="transmembrane region" description="Helical" evidence="9">
    <location>
        <begin position="922"/>
        <end position="942"/>
    </location>
</feature>
<dbReference type="InterPro" id="IPR000731">
    <property type="entry name" value="SSD"/>
</dbReference>
<dbReference type="NCBIfam" id="TIGR00915">
    <property type="entry name" value="2A0602"/>
    <property type="match status" value="1"/>
</dbReference>
<evidence type="ECO:0000256" key="3">
    <source>
        <dbReference type="ARBA" id="ARBA00022448"/>
    </source>
</evidence>
<dbReference type="SUPFAM" id="SSF82693">
    <property type="entry name" value="Multidrug efflux transporter AcrB pore domain, PN1, PN2, PC1 and PC2 subdomains"/>
    <property type="match status" value="4"/>
</dbReference>
<keyword evidence="8 9" id="KW-0472">Membrane</keyword>
<dbReference type="InterPro" id="IPR001036">
    <property type="entry name" value="Acrflvin-R"/>
</dbReference>
<feature type="transmembrane region" description="Helical" evidence="9">
    <location>
        <begin position="998"/>
        <end position="1017"/>
    </location>
</feature>
<evidence type="ECO:0000259" key="10">
    <source>
        <dbReference type="PROSITE" id="PS50156"/>
    </source>
</evidence>
<evidence type="ECO:0000256" key="8">
    <source>
        <dbReference type="ARBA" id="ARBA00023136"/>
    </source>
</evidence>
<dbReference type="PANTHER" id="PTHR32063">
    <property type="match status" value="1"/>
</dbReference>
<evidence type="ECO:0000256" key="5">
    <source>
        <dbReference type="ARBA" id="ARBA00022519"/>
    </source>
</evidence>
<dbReference type="GO" id="GO:0042910">
    <property type="term" value="F:xenobiotic transmembrane transporter activity"/>
    <property type="evidence" value="ECO:0007669"/>
    <property type="project" value="TreeGrafter"/>
</dbReference>
<dbReference type="GO" id="GO:0005886">
    <property type="term" value="C:plasma membrane"/>
    <property type="evidence" value="ECO:0007669"/>
    <property type="project" value="UniProtKB-SubCell"/>
</dbReference>
<dbReference type="FunFam" id="1.20.1640.10:FF:000001">
    <property type="entry name" value="Efflux pump membrane transporter"/>
    <property type="match status" value="1"/>
</dbReference>
<accession>Q169X9</accession>
<dbReference type="Gene3D" id="3.30.70.1430">
    <property type="entry name" value="Multidrug efflux transporter AcrB pore domain"/>
    <property type="match status" value="2"/>
</dbReference>
<dbReference type="SUPFAM" id="SSF82714">
    <property type="entry name" value="Multidrug efflux transporter AcrB TolC docking domain, DN and DC subdomains"/>
    <property type="match status" value="2"/>
</dbReference>
<evidence type="ECO:0000256" key="9">
    <source>
        <dbReference type="RuleBase" id="RU364070"/>
    </source>
</evidence>
<sequence length="1063" mass="114550">MSRRNGWNYRRLRKTEMGRFFVSRPIFAIVMSVIMTIVGMLAYTQLPIEQYPQIAPPSIVVRANYPGADAETIAATVATPLEQEINGVEGMLYLSSFSTADGSMSLTITFELGTDLDAAQVLVQNRVAIAEPRLPQEVRALGVTTTKSSPDLMMVVHMLSPDETFDQLYVSNYARARVRDRLVRLDGVGDLLIFGEREFSARVWLDPDRLSSLSLTAADVVDALREQNVQVSGGALGAPPNDMNSAFQVTITTQGRLESPREFGRVIVKASEDGRVVRVRDVARVEIGARSYVNNSYLNNKPAVALGIFQRPGSNALASADEIIAVMDELAEDFPRGLEYQVVYNPTEFIAASVNAVYRTLFEAVLLVVVVILVFLQSWRTAIIPLLAIPVSLIGTFAVMFALGYTLNLLTLFGLILAIGIVVDDAIVVVENVERNIKNGMTPRQASARTMDEVQSAIIGTSLVLIAVFVPAALVPGITGQFYKQFAVTISVATVISTINSLSLSPALAASILRPHSETPSRNPLTLLTQPLARGFNRGFDKLTAGYVAIVSVLVRSYRMLALSFVAFAGLLGTTYWLSQQVPTGFIPDADQGYAIVVVQLPDGASLERTDAVMRQATEIALETPGVTNAVAFAGFSGATFTNASNQGVIFTTFDSFENRIETGLDAGAIVGQLFGRMQSLREAFIIAIAPPAVRGVGNGGGFKLQLRENESADMSRVLGTAYAIMGASAQSDKVQRVFTTFSANSPQVYLEIDRVRAQMLNVPIGEIFETLAINLGSAYVNDYNALGRLFQVRAQADAQFRLDEKDITALKVRTATGALVPLGTLVSVVDTAGPALVQRYNQQVSVPVQGSAAPGVSTGEALIAMEEMATALMPPGVDFEWTELAFQERNQGDTAAYIFAFSILFAFLFLAALYESWALPVAIILVVPLAVLGALAGVMYRGMDNNILTQVGLIVLVGLAAKNAILIVEFAKQAHEERGCSAVEAAVEASKLRLRPILMTALAFILGVVPLMIATGPGSEMRQALGTAVFFGMSGVTFLGLFFTPVFYVAIRSLFPLKQLPD</sequence>
<evidence type="ECO:0000313" key="12">
    <source>
        <dbReference type="Proteomes" id="UP000007029"/>
    </source>
</evidence>
<evidence type="ECO:0000256" key="4">
    <source>
        <dbReference type="ARBA" id="ARBA00022475"/>
    </source>
</evidence>
<dbReference type="eggNOG" id="COG0841">
    <property type="taxonomic scope" value="Bacteria"/>
</dbReference>
<feature type="transmembrane region" description="Helical" evidence="9">
    <location>
        <begin position="356"/>
        <end position="376"/>
    </location>
</feature>
<dbReference type="GO" id="GO:0009636">
    <property type="term" value="P:response to toxic substance"/>
    <property type="evidence" value="ECO:0007669"/>
    <property type="project" value="UniProtKB-ARBA"/>
</dbReference>
<dbReference type="PRINTS" id="PR00702">
    <property type="entry name" value="ACRIFLAVINRP"/>
</dbReference>
<dbReference type="AlphaFoldDB" id="Q169X9"/>
<feature type="transmembrane region" description="Helical" evidence="9">
    <location>
        <begin position="21"/>
        <end position="43"/>
    </location>
</feature>
<keyword evidence="6 9" id="KW-0812">Transmembrane</keyword>
<dbReference type="STRING" id="375451.RD1_1587"/>
<dbReference type="KEGG" id="rde:RD1_1587"/>
<comment type="subcellular location">
    <subcellularLocation>
        <location evidence="1 9">Cell inner membrane</location>
        <topology evidence="1 9">Multi-pass membrane protein</topology>
    </subcellularLocation>
</comment>
<evidence type="ECO:0000256" key="2">
    <source>
        <dbReference type="ARBA" id="ARBA00010942"/>
    </source>
</evidence>
<feature type="transmembrane region" description="Helical" evidence="9">
    <location>
        <begin position="486"/>
        <end position="513"/>
    </location>
</feature>
<dbReference type="Gene3D" id="3.30.70.1320">
    <property type="entry name" value="Multidrug efflux transporter AcrB pore domain like"/>
    <property type="match status" value="1"/>
</dbReference>
<dbReference type="PANTHER" id="PTHR32063:SF11">
    <property type="entry name" value="CATION OR DRUG EFFLUX SYSTEM PROTEIN"/>
    <property type="match status" value="1"/>
</dbReference>
<feature type="transmembrane region" description="Helical" evidence="9">
    <location>
        <begin position="383"/>
        <end position="403"/>
    </location>
</feature>
<gene>
    <name evidence="11" type="primary">mexF</name>
    <name evidence="11" type="ordered locus">RD1_1587</name>
</gene>
<protein>
    <recommendedName>
        <fullName evidence="9">Efflux pump membrane transporter</fullName>
    </recommendedName>
</protein>